<protein>
    <submittedName>
        <fullName evidence="1">Uncharacterized protein</fullName>
    </submittedName>
</protein>
<accession>A0A0F9JXX8</accession>
<gene>
    <name evidence="1" type="ORF">LCGC14_1398050</name>
</gene>
<evidence type="ECO:0000313" key="1">
    <source>
        <dbReference type="EMBL" id="KKM74664.1"/>
    </source>
</evidence>
<reference evidence="1" key="1">
    <citation type="journal article" date="2015" name="Nature">
        <title>Complex archaea that bridge the gap between prokaryotes and eukaryotes.</title>
        <authorList>
            <person name="Spang A."/>
            <person name="Saw J.H."/>
            <person name="Jorgensen S.L."/>
            <person name="Zaremba-Niedzwiedzka K."/>
            <person name="Martijn J."/>
            <person name="Lind A.E."/>
            <person name="van Eijk R."/>
            <person name="Schleper C."/>
            <person name="Guy L."/>
            <person name="Ettema T.J."/>
        </authorList>
    </citation>
    <scope>NUCLEOTIDE SEQUENCE</scope>
</reference>
<proteinExistence type="predicted"/>
<dbReference type="AlphaFoldDB" id="A0A0F9JXX8"/>
<dbReference type="EMBL" id="LAZR01009105">
    <property type="protein sequence ID" value="KKM74664.1"/>
    <property type="molecule type" value="Genomic_DNA"/>
</dbReference>
<organism evidence="1">
    <name type="scientific">marine sediment metagenome</name>
    <dbReference type="NCBI Taxonomy" id="412755"/>
    <lineage>
        <taxon>unclassified sequences</taxon>
        <taxon>metagenomes</taxon>
        <taxon>ecological metagenomes</taxon>
    </lineage>
</organism>
<name>A0A0F9JXX8_9ZZZZ</name>
<sequence>MAKSSGLALLALIVAFGALGLGVYQMYFVSAPTGGDSGIRNVWSDYYYTSVKTNPVDTWIHVDQLLINFTVSTGESAFFLFSTLATVQAGVPSYMYLNFALDGVRLSGPTHPWYIFQTQGEVIRAPISFHYVFETISVGAHNLSIQIQGNDLSNEIFASTLLVQTIIS</sequence>
<comment type="caution">
    <text evidence="1">The sequence shown here is derived from an EMBL/GenBank/DDBJ whole genome shotgun (WGS) entry which is preliminary data.</text>
</comment>